<keyword evidence="2" id="KW-1185">Reference proteome</keyword>
<evidence type="ECO:0000313" key="1">
    <source>
        <dbReference type="EMBL" id="MBJ6360514.1"/>
    </source>
</evidence>
<protein>
    <submittedName>
        <fullName evidence="1">Uncharacterized protein</fullName>
    </submittedName>
</protein>
<sequence>MTENRGRPTIGETRKVSITLPKKEWAYIDRIVNGEEGSNTVSAYFRIAHRHLRYDDPEGWGDRGIEPILGPFTMAVLRTIEQYEGSGDFEQALESAIKKDSEWMKAREGGRTDGPDQ</sequence>
<gene>
    <name evidence="1" type="ORF">JFN88_04140</name>
</gene>
<name>A0A934J2Q9_9BACL</name>
<comment type="caution">
    <text evidence="1">The sequence shown here is derived from an EMBL/GenBank/DDBJ whole genome shotgun (WGS) entry which is preliminary data.</text>
</comment>
<reference evidence="1" key="1">
    <citation type="submission" date="2020-12" db="EMBL/GenBank/DDBJ databases">
        <authorList>
            <person name="Huq M.A."/>
        </authorList>
    </citation>
    <scope>NUCLEOTIDE SEQUENCE</scope>
    <source>
        <strain evidence="1">MAHUQ-46</strain>
    </source>
</reference>
<organism evidence="1 2">
    <name type="scientific">Paenibacillus roseus</name>
    <dbReference type="NCBI Taxonomy" id="2798579"/>
    <lineage>
        <taxon>Bacteria</taxon>
        <taxon>Bacillati</taxon>
        <taxon>Bacillota</taxon>
        <taxon>Bacilli</taxon>
        <taxon>Bacillales</taxon>
        <taxon>Paenibacillaceae</taxon>
        <taxon>Paenibacillus</taxon>
    </lineage>
</organism>
<proteinExistence type="predicted"/>
<accession>A0A934J2Q9</accession>
<dbReference type="AlphaFoldDB" id="A0A934J2Q9"/>
<dbReference type="Proteomes" id="UP000640274">
    <property type="component" value="Unassembled WGS sequence"/>
</dbReference>
<dbReference type="RefSeq" id="WP_199018069.1">
    <property type="nucleotide sequence ID" value="NZ_JAELUP010000009.1"/>
</dbReference>
<evidence type="ECO:0000313" key="2">
    <source>
        <dbReference type="Proteomes" id="UP000640274"/>
    </source>
</evidence>
<dbReference type="EMBL" id="JAELUP010000009">
    <property type="protein sequence ID" value="MBJ6360514.1"/>
    <property type="molecule type" value="Genomic_DNA"/>
</dbReference>